<proteinExistence type="predicted"/>
<keyword evidence="4 7" id="KW-1133">Transmembrane helix</keyword>
<evidence type="ECO:0000256" key="1">
    <source>
        <dbReference type="ARBA" id="ARBA00004141"/>
    </source>
</evidence>
<dbReference type="Pfam" id="PF07690">
    <property type="entry name" value="MFS_1"/>
    <property type="match status" value="1"/>
</dbReference>
<feature type="transmembrane region" description="Helical" evidence="7">
    <location>
        <begin position="452"/>
        <end position="473"/>
    </location>
</feature>
<evidence type="ECO:0000313" key="10">
    <source>
        <dbReference type="Proteomes" id="UP001215151"/>
    </source>
</evidence>
<keyword evidence="10" id="KW-1185">Reference proteome</keyword>
<feature type="transmembrane region" description="Helical" evidence="7">
    <location>
        <begin position="408"/>
        <end position="431"/>
    </location>
</feature>
<name>A0AAD7TUC9_9APHY</name>
<feature type="transmembrane region" description="Helical" evidence="7">
    <location>
        <begin position="479"/>
        <end position="503"/>
    </location>
</feature>
<evidence type="ECO:0000256" key="6">
    <source>
        <dbReference type="SAM" id="MobiDB-lite"/>
    </source>
</evidence>
<feature type="transmembrane region" description="Helical" evidence="7">
    <location>
        <begin position="368"/>
        <end position="388"/>
    </location>
</feature>
<keyword evidence="5 7" id="KW-0472">Membrane</keyword>
<evidence type="ECO:0000256" key="5">
    <source>
        <dbReference type="ARBA" id="ARBA00023136"/>
    </source>
</evidence>
<feature type="transmembrane region" description="Helical" evidence="7">
    <location>
        <begin position="198"/>
        <end position="219"/>
    </location>
</feature>
<evidence type="ECO:0000256" key="4">
    <source>
        <dbReference type="ARBA" id="ARBA00022989"/>
    </source>
</evidence>
<dbReference type="GO" id="GO:0016020">
    <property type="term" value="C:membrane"/>
    <property type="evidence" value="ECO:0007669"/>
    <property type="project" value="UniProtKB-SubCell"/>
</dbReference>
<organism evidence="9 10">
    <name type="scientific">Trametes cubensis</name>
    <dbReference type="NCBI Taxonomy" id="1111947"/>
    <lineage>
        <taxon>Eukaryota</taxon>
        <taxon>Fungi</taxon>
        <taxon>Dikarya</taxon>
        <taxon>Basidiomycota</taxon>
        <taxon>Agaricomycotina</taxon>
        <taxon>Agaricomycetes</taxon>
        <taxon>Polyporales</taxon>
        <taxon>Polyporaceae</taxon>
        <taxon>Trametes</taxon>
    </lineage>
</organism>
<dbReference type="GO" id="GO:0022857">
    <property type="term" value="F:transmembrane transporter activity"/>
    <property type="evidence" value="ECO:0007669"/>
    <property type="project" value="InterPro"/>
</dbReference>
<dbReference type="PANTHER" id="PTHR43791">
    <property type="entry name" value="PERMEASE-RELATED"/>
    <property type="match status" value="1"/>
</dbReference>
<dbReference type="Gene3D" id="1.20.1250.20">
    <property type="entry name" value="MFS general substrate transporter like domains"/>
    <property type="match status" value="2"/>
</dbReference>
<evidence type="ECO:0000256" key="3">
    <source>
        <dbReference type="ARBA" id="ARBA00022692"/>
    </source>
</evidence>
<evidence type="ECO:0000313" key="9">
    <source>
        <dbReference type="EMBL" id="KAJ8482281.1"/>
    </source>
</evidence>
<reference evidence="9" key="1">
    <citation type="submission" date="2022-11" db="EMBL/GenBank/DDBJ databases">
        <title>Genome Sequence of Cubamyces cubensis.</title>
        <authorList>
            <person name="Buettner E."/>
        </authorList>
    </citation>
    <scope>NUCLEOTIDE SEQUENCE</scope>
    <source>
        <strain evidence="9">MPL-01</strain>
    </source>
</reference>
<feature type="transmembrane region" description="Helical" evidence="7">
    <location>
        <begin position="168"/>
        <end position="186"/>
    </location>
</feature>
<feature type="region of interest" description="Disordered" evidence="6">
    <location>
        <begin position="1"/>
        <end position="20"/>
    </location>
</feature>
<gene>
    <name evidence="9" type="ORF">ONZ51_g5465</name>
</gene>
<dbReference type="Proteomes" id="UP001215151">
    <property type="component" value="Unassembled WGS sequence"/>
</dbReference>
<comment type="caution">
    <text evidence="9">The sequence shown here is derived from an EMBL/GenBank/DDBJ whole genome shotgun (WGS) entry which is preliminary data.</text>
</comment>
<keyword evidence="2" id="KW-0813">Transport</keyword>
<protein>
    <recommendedName>
        <fullName evidence="8">Major facilitator superfamily (MFS) profile domain-containing protein</fullName>
    </recommendedName>
</protein>
<evidence type="ECO:0000256" key="7">
    <source>
        <dbReference type="SAM" id="Phobius"/>
    </source>
</evidence>
<evidence type="ECO:0000259" key="8">
    <source>
        <dbReference type="PROSITE" id="PS50850"/>
    </source>
</evidence>
<feature type="transmembrane region" description="Helical" evidence="7">
    <location>
        <begin position="304"/>
        <end position="324"/>
    </location>
</feature>
<feature type="transmembrane region" description="Helical" evidence="7">
    <location>
        <begin position="344"/>
        <end position="361"/>
    </location>
</feature>
<dbReference type="PANTHER" id="PTHR43791:SF85">
    <property type="entry name" value="TRANSPORTER, PUTATIVE (AFU_ORTHOLOGUE AFUA_6G00710)-RELATED"/>
    <property type="match status" value="1"/>
</dbReference>
<dbReference type="InterPro" id="IPR011701">
    <property type="entry name" value="MFS"/>
</dbReference>
<dbReference type="EMBL" id="JAPEVG010000118">
    <property type="protein sequence ID" value="KAJ8482281.1"/>
    <property type="molecule type" value="Genomic_DNA"/>
</dbReference>
<dbReference type="SUPFAM" id="SSF103473">
    <property type="entry name" value="MFS general substrate transporter"/>
    <property type="match status" value="1"/>
</dbReference>
<sequence>MVMSTVIEPAESIRSTDGDSVYENRTETEDDRVALTGSLQGECEDAPSSSSSIWAKMDLIVLPVTTMMFFLSSLDRSNIGNARVAGFQEQLGITDEQFSFALTITIMSGFSLHVLRGAYIDESPTDRTASSTSQQTHYRKPAAVATKHGRPVGHSLLRDYSGLLACRFFLGLFEGGLLPGIVLYLSSFYPKRKLQLRISLLFSATSLASAFSGLLAAAIVKMDGVGGKPGWAWLFILEGVFTVLFGLAAYFFLPNAPTSAPFFTEAEKEFIKRALHEDGIILVGEQDNDYTWTEFWRAFIQPHVVLIALSGFFNGATVSGLAYFLPSIVAGLGYSGAEAQLMSVPPFAVTAVLSIVSSYLADHYARRGLTIIIFSSITTIGLSIFLGIKPSLLYSNAKLNAPPRPFNTGSYATVVRYGSLFLLVPGSYCIAPPLGAWMSNNTAPTLRRATALALLSTMSNVGSIVSAWVLGALSAPPRYTGAISVLLAFQLGIFACATGNVLWLRAENRRRERVRVEAGVVAEVDGPGLKNDSVWYTYVL</sequence>
<feature type="domain" description="Major facilitator superfamily (MFS) profile" evidence="8">
    <location>
        <begin position="61"/>
        <end position="511"/>
    </location>
</feature>
<dbReference type="AlphaFoldDB" id="A0AAD7TUC9"/>
<dbReference type="PROSITE" id="PS50850">
    <property type="entry name" value="MFS"/>
    <property type="match status" value="1"/>
</dbReference>
<evidence type="ECO:0000256" key="2">
    <source>
        <dbReference type="ARBA" id="ARBA00022448"/>
    </source>
</evidence>
<dbReference type="InterPro" id="IPR036259">
    <property type="entry name" value="MFS_trans_sf"/>
</dbReference>
<feature type="transmembrane region" description="Helical" evidence="7">
    <location>
        <begin position="231"/>
        <end position="253"/>
    </location>
</feature>
<dbReference type="InterPro" id="IPR020846">
    <property type="entry name" value="MFS_dom"/>
</dbReference>
<accession>A0AAD7TUC9</accession>
<keyword evidence="3 7" id="KW-0812">Transmembrane</keyword>
<comment type="subcellular location">
    <subcellularLocation>
        <location evidence="1">Membrane</location>
        <topology evidence="1">Multi-pass membrane protein</topology>
    </subcellularLocation>
</comment>